<evidence type="ECO:0000259" key="6">
    <source>
        <dbReference type="Pfam" id="PF03888"/>
    </source>
</evidence>
<dbReference type="PIRSF" id="PIRSF005427">
    <property type="entry name" value="RseB"/>
    <property type="match status" value="1"/>
</dbReference>
<comment type="subcellular location">
    <subcellularLocation>
        <location evidence="1">Periplasm</location>
    </subcellularLocation>
</comment>
<dbReference type="Pfam" id="PF03888">
    <property type="entry name" value="MucB_RseB"/>
    <property type="match status" value="1"/>
</dbReference>
<sequence>MLTTQARRLCRWLLAAATSLPALTLAASCPGADPEALQWLDRMSRSSHQTAYHGVVTLQRGEDMQVMQISHSVNGDNSSEQLTKLTGQGAQIVRESHPLDCVHTGHRLLQLGSNLGAGECGVAEYYRFEVSKGERIAGRQAVRILVEPLDMYRYGYLMELDSETGLLLKSSTLGRGDLVLERFQFADLSYGSPMPSSADVEVVHEASHPLPDSAMSTADVSGAWAVGWLPRGFVVTDSRSESNGRRTYTDGLAAFSVFLEPLSREIRSGEGIAREGSTLSYTRGLSLDGQPVLVTVIGEVPVNTARMVADSVRWTQ</sequence>
<protein>
    <submittedName>
        <fullName evidence="8">Negative regulator for alginate biosynthesis</fullName>
    </submittedName>
</protein>
<dbReference type="Gene3D" id="2.50.20.10">
    <property type="entry name" value="Lipoprotein localisation LolA/LolB/LppX"/>
    <property type="match status" value="1"/>
</dbReference>
<keyword evidence="3 5" id="KW-0732">Signal</keyword>
<dbReference type="Gene3D" id="3.30.200.100">
    <property type="entry name" value="MucB/RseB, C-terminal domain"/>
    <property type="match status" value="1"/>
</dbReference>
<keyword evidence="9" id="KW-1185">Reference proteome</keyword>
<dbReference type="PANTHER" id="PTHR38782:SF1">
    <property type="entry name" value="SIGMA-E FACTOR REGULATORY PROTEIN RSEB"/>
    <property type="match status" value="1"/>
</dbReference>
<keyword evidence="4" id="KW-0574">Periplasm</keyword>
<dbReference type="PANTHER" id="PTHR38782">
    <property type="match status" value="1"/>
</dbReference>
<dbReference type="InterPro" id="IPR038484">
    <property type="entry name" value="MucB/RseB_C_sf"/>
</dbReference>
<evidence type="ECO:0000313" key="9">
    <source>
        <dbReference type="Proteomes" id="UP000321039"/>
    </source>
</evidence>
<organism evidence="8 9">
    <name type="scientific">Parahaliea maris</name>
    <dbReference type="NCBI Taxonomy" id="2716870"/>
    <lineage>
        <taxon>Bacteria</taxon>
        <taxon>Pseudomonadati</taxon>
        <taxon>Pseudomonadota</taxon>
        <taxon>Gammaproteobacteria</taxon>
        <taxon>Cellvibrionales</taxon>
        <taxon>Halieaceae</taxon>
        <taxon>Parahaliea</taxon>
    </lineage>
</organism>
<evidence type="ECO:0000259" key="7">
    <source>
        <dbReference type="Pfam" id="PF17188"/>
    </source>
</evidence>
<dbReference type="RefSeq" id="WP_148067420.1">
    <property type="nucleotide sequence ID" value="NZ_VRZA01000002.1"/>
</dbReference>
<dbReference type="Pfam" id="PF17188">
    <property type="entry name" value="MucB_RseB_C"/>
    <property type="match status" value="1"/>
</dbReference>
<proteinExistence type="inferred from homology"/>
<dbReference type="GO" id="GO:0032885">
    <property type="term" value="P:regulation of polysaccharide biosynthetic process"/>
    <property type="evidence" value="ECO:0007669"/>
    <property type="project" value="TreeGrafter"/>
</dbReference>
<dbReference type="EMBL" id="VRZA01000002">
    <property type="protein sequence ID" value="TXS95509.1"/>
    <property type="molecule type" value="Genomic_DNA"/>
</dbReference>
<dbReference type="GO" id="GO:0030288">
    <property type="term" value="C:outer membrane-bounded periplasmic space"/>
    <property type="evidence" value="ECO:0007669"/>
    <property type="project" value="TreeGrafter"/>
</dbReference>
<dbReference type="InterPro" id="IPR033434">
    <property type="entry name" value="MucB/RseB_N"/>
</dbReference>
<dbReference type="GO" id="GO:0045152">
    <property type="term" value="F:antisigma factor binding"/>
    <property type="evidence" value="ECO:0007669"/>
    <property type="project" value="TreeGrafter"/>
</dbReference>
<dbReference type="CDD" id="cd16327">
    <property type="entry name" value="RseB"/>
    <property type="match status" value="1"/>
</dbReference>
<accession>A0A5C9A638</accession>
<dbReference type="AlphaFoldDB" id="A0A5C9A638"/>
<comment type="similarity">
    <text evidence="2">Belongs to the RseB family.</text>
</comment>
<feature type="domain" description="MucB/RseB N-terminal" evidence="6">
    <location>
        <begin position="36"/>
        <end position="196"/>
    </location>
</feature>
<comment type="caution">
    <text evidence="8">The sequence shown here is derived from an EMBL/GenBank/DDBJ whole genome shotgun (WGS) entry which is preliminary data.</text>
</comment>
<dbReference type="InterPro" id="IPR033436">
    <property type="entry name" value="MucB/RseB_C"/>
</dbReference>
<evidence type="ECO:0000256" key="4">
    <source>
        <dbReference type="ARBA" id="ARBA00022764"/>
    </source>
</evidence>
<dbReference type="InterPro" id="IPR005588">
    <property type="entry name" value="MucB_RseB"/>
</dbReference>
<name>A0A5C9A638_9GAMM</name>
<evidence type="ECO:0000256" key="1">
    <source>
        <dbReference type="ARBA" id="ARBA00004418"/>
    </source>
</evidence>
<dbReference type="Proteomes" id="UP000321039">
    <property type="component" value="Unassembled WGS sequence"/>
</dbReference>
<evidence type="ECO:0000256" key="2">
    <source>
        <dbReference type="ARBA" id="ARBA00008150"/>
    </source>
</evidence>
<dbReference type="PROSITE" id="PS51257">
    <property type="entry name" value="PROKAR_LIPOPROTEIN"/>
    <property type="match status" value="1"/>
</dbReference>
<gene>
    <name evidence="8" type="ORF">FV139_06380</name>
</gene>
<feature type="signal peptide" evidence="5">
    <location>
        <begin position="1"/>
        <end position="26"/>
    </location>
</feature>
<feature type="chain" id="PRO_5022814537" evidence="5">
    <location>
        <begin position="27"/>
        <end position="316"/>
    </location>
</feature>
<reference evidence="8 9" key="1">
    <citation type="submission" date="2019-08" db="EMBL/GenBank/DDBJ databases">
        <title>Parahaliea maris sp. nov., isolated from the surface seawater.</title>
        <authorList>
            <person name="Liu Y."/>
        </authorList>
    </citation>
    <scope>NUCLEOTIDE SEQUENCE [LARGE SCALE GENOMIC DNA]</scope>
    <source>
        <strain evidence="8 9">HSLHS9</strain>
    </source>
</reference>
<evidence type="ECO:0000256" key="3">
    <source>
        <dbReference type="ARBA" id="ARBA00022729"/>
    </source>
</evidence>
<evidence type="ECO:0000256" key="5">
    <source>
        <dbReference type="SAM" id="SignalP"/>
    </source>
</evidence>
<evidence type="ECO:0000313" key="8">
    <source>
        <dbReference type="EMBL" id="TXS95509.1"/>
    </source>
</evidence>
<feature type="domain" description="MucB/RseB C-terminal" evidence="7">
    <location>
        <begin position="223"/>
        <end position="313"/>
    </location>
</feature>